<evidence type="ECO:0000256" key="5">
    <source>
        <dbReference type="ARBA" id="ARBA00022679"/>
    </source>
</evidence>
<dbReference type="Pfam" id="PF01553">
    <property type="entry name" value="Acyltransferase"/>
    <property type="match status" value="1"/>
</dbReference>
<dbReference type="SUPFAM" id="SSF69593">
    <property type="entry name" value="Glycerol-3-phosphate (1)-acyltransferase"/>
    <property type="match status" value="1"/>
</dbReference>
<evidence type="ECO:0000256" key="7">
    <source>
        <dbReference type="ARBA" id="ARBA00022989"/>
    </source>
</evidence>
<comment type="caution">
    <text evidence="15">The sequence shown here is derived from an EMBL/GenBank/DDBJ whole genome shotgun (WGS) entry which is preliminary data.</text>
</comment>
<evidence type="ECO:0000256" key="9">
    <source>
        <dbReference type="ARBA" id="ARBA00023136"/>
    </source>
</evidence>
<feature type="transmembrane region" description="Helical" evidence="13">
    <location>
        <begin position="46"/>
        <end position="75"/>
    </location>
</feature>
<evidence type="ECO:0000256" key="11">
    <source>
        <dbReference type="ARBA" id="ARBA00023264"/>
    </source>
</evidence>
<feature type="transmembrane region" description="Helical" evidence="13">
    <location>
        <begin position="95"/>
        <end position="113"/>
    </location>
</feature>
<keyword evidence="5" id="KW-0808">Transferase</keyword>
<dbReference type="CDD" id="cd07991">
    <property type="entry name" value="LPLAT_LPCAT1-like"/>
    <property type="match status" value="1"/>
</dbReference>
<dbReference type="PANTHER" id="PTHR23063">
    <property type="entry name" value="PHOSPHOLIPID ACYLTRANSFERASE"/>
    <property type="match status" value="1"/>
</dbReference>
<evidence type="ECO:0000256" key="12">
    <source>
        <dbReference type="ARBA" id="ARBA00023315"/>
    </source>
</evidence>
<feature type="transmembrane region" description="Helical" evidence="13">
    <location>
        <begin position="125"/>
        <end position="149"/>
    </location>
</feature>
<keyword evidence="11" id="KW-1208">Phospholipid metabolism</keyword>
<keyword evidence="12 15" id="KW-0012">Acyltransferase</keyword>
<comment type="pathway">
    <text evidence="2">Lipid metabolism.</text>
</comment>
<keyword evidence="16" id="KW-1185">Reference proteome</keyword>
<keyword evidence="8" id="KW-0443">Lipid metabolism</keyword>
<evidence type="ECO:0000256" key="6">
    <source>
        <dbReference type="ARBA" id="ARBA00022692"/>
    </source>
</evidence>
<dbReference type="Proteomes" id="UP001470230">
    <property type="component" value="Unassembled WGS sequence"/>
</dbReference>
<keyword evidence="6 13" id="KW-0812">Transmembrane</keyword>
<dbReference type="SMART" id="SM00563">
    <property type="entry name" value="PlsC"/>
    <property type="match status" value="1"/>
</dbReference>
<dbReference type="InterPro" id="IPR045252">
    <property type="entry name" value="LPCAT1-like"/>
</dbReference>
<comment type="subcellular location">
    <subcellularLocation>
        <location evidence="1">Membrane</location>
    </subcellularLocation>
</comment>
<organism evidence="15 16">
    <name type="scientific">Tritrichomonas musculus</name>
    <dbReference type="NCBI Taxonomy" id="1915356"/>
    <lineage>
        <taxon>Eukaryota</taxon>
        <taxon>Metamonada</taxon>
        <taxon>Parabasalia</taxon>
        <taxon>Tritrichomonadida</taxon>
        <taxon>Tritrichomonadidae</taxon>
        <taxon>Tritrichomonas</taxon>
    </lineage>
</organism>
<proteinExistence type="inferred from homology"/>
<accession>A0ABR2ILT9</accession>
<evidence type="ECO:0000313" key="15">
    <source>
        <dbReference type="EMBL" id="KAK8864860.1"/>
    </source>
</evidence>
<dbReference type="PANTHER" id="PTHR23063:SF52">
    <property type="entry name" value="LYSOPHOSPHATIDYLCHOLINE ACYLTRANSFERASE"/>
    <property type="match status" value="1"/>
</dbReference>
<dbReference type="InterPro" id="IPR002123">
    <property type="entry name" value="Plipid/glycerol_acylTrfase"/>
</dbReference>
<evidence type="ECO:0000256" key="13">
    <source>
        <dbReference type="SAM" id="Phobius"/>
    </source>
</evidence>
<keyword evidence="7 13" id="KW-1133">Transmembrane helix</keyword>
<evidence type="ECO:0000256" key="8">
    <source>
        <dbReference type="ARBA" id="ARBA00023098"/>
    </source>
</evidence>
<gene>
    <name evidence="15" type="ORF">M9Y10_010387</name>
</gene>
<dbReference type="EMBL" id="JAPFFF010000016">
    <property type="protein sequence ID" value="KAK8864860.1"/>
    <property type="molecule type" value="Genomic_DNA"/>
</dbReference>
<comment type="similarity">
    <text evidence="3">Belongs to the 1-acyl-sn-glycerol-3-phosphate acyltransferase family.</text>
</comment>
<evidence type="ECO:0000256" key="10">
    <source>
        <dbReference type="ARBA" id="ARBA00023209"/>
    </source>
</evidence>
<protein>
    <submittedName>
        <fullName evidence="15">Lysophosphatidylcholine acyltransferase 2</fullName>
    </submittedName>
</protein>
<evidence type="ECO:0000313" key="16">
    <source>
        <dbReference type="Proteomes" id="UP001470230"/>
    </source>
</evidence>
<evidence type="ECO:0000256" key="3">
    <source>
        <dbReference type="ARBA" id="ARBA00008655"/>
    </source>
</evidence>
<keyword evidence="9 13" id="KW-0472">Membrane</keyword>
<feature type="domain" description="Phospholipid/glycerol acyltransferase" evidence="14">
    <location>
        <begin position="123"/>
        <end position="231"/>
    </location>
</feature>
<evidence type="ECO:0000259" key="14">
    <source>
        <dbReference type="SMART" id="SM00563"/>
    </source>
</evidence>
<evidence type="ECO:0000256" key="1">
    <source>
        <dbReference type="ARBA" id="ARBA00004370"/>
    </source>
</evidence>
<keyword evidence="4" id="KW-0444">Lipid biosynthesis</keyword>
<evidence type="ECO:0000256" key="2">
    <source>
        <dbReference type="ARBA" id="ARBA00005189"/>
    </source>
</evidence>
<dbReference type="GO" id="GO:0016746">
    <property type="term" value="F:acyltransferase activity"/>
    <property type="evidence" value="ECO:0007669"/>
    <property type="project" value="UniProtKB-KW"/>
</dbReference>
<name>A0ABR2ILT9_9EUKA</name>
<sequence>MPLYTQVPINDPKLHNQTELTEISRKEYDELLLNHPSSKFEDILRIILFFVTLGPIKFILTITFFTLYCIIMFTLNSFKRFFKSERQYKTFAQNVLYPFSRITLFAMGVVYIKRTGKVEKNTRTLLINHLTLFDITAAITFFDSSYLAMKSIKNNFIIKGANEIFNMIYVDRSKAGQGTTDVLRKVQNDYSLAPIVIFPEGKVTNGDGLLGFRTGAFINDTPLQPVTYRYKLWFCSRGLSTIAWVHPNDLFYVWQVFTIPFMTLEIDCLPQICFEGSNKTPQEKAKEVELIMANHLGCLAVKQTNKEYFSTHTD</sequence>
<reference evidence="15 16" key="1">
    <citation type="submission" date="2024-04" db="EMBL/GenBank/DDBJ databases">
        <title>Tritrichomonas musculus Genome.</title>
        <authorList>
            <person name="Alves-Ferreira E."/>
            <person name="Grigg M."/>
            <person name="Lorenzi H."/>
            <person name="Galac M."/>
        </authorList>
    </citation>
    <scope>NUCLEOTIDE SEQUENCE [LARGE SCALE GENOMIC DNA]</scope>
    <source>
        <strain evidence="15 16">EAF2021</strain>
    </source>
</reference>
<evidence type="ECO:0000256" key="4">
    <source>
        <dbReference type="ARBA" id="ARBA00022516"/>
    </source>
</evidence>
<keyword evidence="10" id="KW-0594">Phospholipid biosynthesis</keyword>